<organism evidence="4 5">
    <name type="scientific">Actinomyces naeslundii (strain ATCC 12104 / DSM 43013 / CCUG 2238 / JCM 8349 / NCTC 10301 / Howell 279)</name>
    <dbReference type="NCBI Taxonomy" id="1115803"/>
    <lineage>
        <taxon>Bacteria</taxon>
        <taxon>Bacillati</taxon>
        <taxon>Actinomycetota</taxon>
        <taxon>Actinomycetes</taxon>
        <taxon>Actinomycetales</taxon>
        <taxon>Actinomycetaceae</taxon>
        <taxon>Actinomyces</taxon>
    </lineage>
</organism>
<reference evidence="4 5" key="1">
    <citation type="submission" date="2012-07" db="EMBL/GenBank/DDBJ databases">
        <authorList>
            <person name="Durkin A.S."/>
            <person name="McCorrison J."/>
            <person name="Torralba M."/>
            <person name="Gillis M."/>
            <person name="Methe B."/>
            <person name="Sutton G."/>
            <person name="Nelson K.E."/>
        </authorList>
    </citation>
    <scope>NUCLEOTIDE SEQUENCE [LARGE SCALE GENOMIC DNA]</scope>
    <source>
        <strain evidence="5">ATCC 12104 / DSM 43013 / CCUG 2238 / JCM 8349 / NCTC 10301 / Howell 279</strain>
    </source>
</reference>
<dbReference type="EMBL" id="ALJK01000200">
    <property type="protein sequence ID" value="EJN83829.1"/>
    <property type="molecule type" value="Genomic_DNA"/>
</dbReference>
<keyword evidence="1" id="KW-0408">Iron</keyword>
<dbReference type="PATRIC" id="fig|1115803.3.peg.2277"/>
<dbReference type="InterPro" id="IPR008988">
    <property type="entry name" value="Transcriptional_repressor_C"/>
</dbReference>
<dbReference type="InterPro" id="IPR052713">
    <property type="entry name" value="FeoA"/>
</dbReference>
<evidence type="ECO:0000256" key="1">
    <source>
        <dbReference type="ARBA" id="ARBA00023004"/>
    </source>
</evidence>
<dbReference type="PANTHER" id="PTHR42954">
    <property type="entry name" value="FE(2+) TRANSPORT PROTEIN A"/>
    <property type="match status" value="1"/>
</dbReference>
<evidence type="ECO:0000313" key="5">
    <source>
        <dbReference type="Proteomes" id="UP000007814"/>
    </source>
</evidence>
<proteinExistence type="predicted"/>
<name>J3JIR3_ACTNH</name>
<accession>J3JIR3</accession>
<evidence type="ECO:0000256" key="2">
    <source>
        <dbReference type="SAM" id="MobiDB-lite"/>
    </source>
</evidence>
<gene>
    <name evidence="4" type="ORF">HMPREF1129_0329</name>
</gene>
<dbReference type="Gene3D" id="2.30.30.90">
    <property type="match status" value="1"/>
</dbReference>
<dbReference type="GO" id="GO:0046914">
    <property type="term" value="F:transition metal ion binding"/>
    <property type="evidence" value="ECO:0007669"/>
    <property type="project" value="InterPro"/>
</dbReference>
<sequence>MSIRISCIEIDDRHRTLRNSEDIMATAVSHHSMSAPASTPGTPPPAEQSLSDLRLGTAARIVGLLEDAANAPIVRRLSNLGFIPGRVVTPLRRAPLGDPVVYRVTDYELCLRRHEARIIQVETLTKVDDTVEPAREDQQR</sequence>
<feature type="domain" description="Ferrous iron transporter FeoA-like" evidence="3">
    <location>
        <begin position="48"/>
        <end position="123"/>
    </location>
</feature>
<feature type="region of interest" description="Disordered" evidence="2">
    <location>
        <begin position="28"/>
        <end position="47"/>
    </location>
</feature>
<dbReference type="eggNOG" id="COG1918">
    <property type="taxonomic scope" value="Bacteria"/>
</dbReference>
<dbReference type="SMART" id="SM00899">
    <property type="entry name" value="FeoA"/>
    <property type="match status" value="1"/>
</dbReference>
<dbReference type="InterPro" id="IPR007167">
    <property type="entry name" value="Fe-transptr_FeoA-like"/>
</dbReference>
<dbReference type="Proteomes" id="UP000007814">
    <property type="component" value="Unassembled WGS sequence"/>
</dbReference>
<protein>
    <submittedName>
        <fullName evidence="4">FeoA domain protein</fullName>
    </submittedName>
</protein>
<evidence type="ECO:0000313" key="4">
    <source>
        <dbReference type="EMBL" id="EJN83829.1"/>
    </source>
</evidence>
<evidence type="ECO:0000259" key="3">
    <source>
        <dbReference type="SMART" id="SM00899"/>
    </source>
</evidence>
<dbReference type="Pfam" id="PF04023">
    <property type="entry name" value="FeoA"/>
    <property type="match status" value="1"/>
</dbReference>
<dbReference type="PANTHER" id="PTHR42954:SF2">
    <property type="entry name" value="FE(2+) TRANSPORT PROTEIN A"/>
    <property type="match status" value="1"/>
</dbReference>
<dbReference type="AlphaFoldDB" id="J3JIR3"/>
<comment type="caution">
    <text evidence="4">The sequence shown here is derived from an EMBL/GenBank/DDBJ whole genome shotgun (WGS) entry which is preliminary data.</text>
</comment>
<dbReference type="InterPro" id="IPR038157">
    <property type="entry name" value="FeoA_core_dom"/>
</dbReference>
<dbReference type="SUPFAM" id="SSF50037">
    <property type="entry name" value="C-terminal domain of transcriptional repressors"/>
    <property type="match status" value="1"/>
</dbReference>